<name>A0ABQ1EDC1_9CLOT</name>
<reference evidence="1 2" key="1">
    <citation type="journal article" date="2021" name="Int. J. Syst. Evol. Microbiol.">
        <title>Clostridium zeae sp. nov., isolated from corn silage.</title>
        <authorList>
            <person name="Kobayashi H."/>
            <person name="Tanizawa Y."/>
            <person name="Yagura M."/>
            <person name="Sakamoto M."/>
            <person name="Ohkuma M."/>
            <person name="Tohno M."/>
        </authorList>
    </citation>
    <scope>NUCLEOTIDE SEQUENCE [LARGE SCALE GENOMIC DNA]</scope>
    <source>
        <strain evidence="1 2">CSC2</strain>
    </source>
</reference>
<protein>
    <submittedName>
        <fullName evidence="1">Uncharacterized protein</fullName>
    </submittedName>
</protein>
<comment type="caution">
    <text evidence="1">The sequence shown here is derived from an EMBL/GenBank/DDBJ whole genome shotgun (WGS) entry which is preliminary data.</text>
</comment>
<evidence type="ECO:0000313" key="2">
    <source>
        <dbReference type="Proteomes" id="UP000663802"/>
    </source>
</evidence>
<dbReference type="Proteomes" id="UP000663802">
    <property type="component" value="Unassembled WGS sequence"/>
</dbReference>
<dbReference type="EMBL" id="BMBA01000003">
    <property type="protein sequence ID" value="GFZ32683.1"/>
    <property type="molecule type" value="Genomic_DNA"/>
</dbReference>
<sequence>MISFIRYSIYNNKYLLIIVIDNNKMLMYDEVIKLLKVIKYILYRGEEYDKKN</sequence>
<evidence type="ECO:0000313" key="1">
    <source>
        <dbReference type="EMBL" id="GFZ32683.1"/>
    </source>
</evidence>
<gene>
    <name evidence="1" type="ORF">CSC2_32090</name>
</gene>
<organism evidence="1 2">
    <name type="scientific">Clostridium zeae</name>
    <dbReference type="NCBI Taxonomy" id="2759022"/>
    <lineage>
        <taxon>Bacteria</taxon>
        <taxon>Bacillati</taxon>
        <taxon>Bacillota</taxon>
        <taxon>Clostridia</taxon>
        <taxon>Eubacteriales</taxon>
        <taxon>Clostridiaceae</taxon>
        <taxon>Clostridium</taxon>
    </lineage>
</organism>
<accession>A0ABQ1EDC1</accession>
<keyword evidence="2" id="KW-1185">Reference proteome</keyword>
<proteinExistence type="predicted"/>